<dbReference type="Proteomes" id="UP001428341">
    <property type="component" value="Unassembled WGS sequence"/>
</dbReference>
<dbReference type="PANTHER" id="PTHR33021">
    <property type="entry name" value="BLUE COPPER PROTEIN"/>
    <property type="match status" value="1"/>
</dbReference>
<evidence type="ECO:0000256" key="5">
    <source>
        <dbReference type="ARBA" id="ARBA00022729"/>
    </source>
</evidence>
<proteinExistence type="predicted"/>
<organism evidence="14 15">
    <name type="scientific">Citrus x changshan-huyou</name>
    <dbReference type="NCBI Taxonomy" id="2935761"/>
    <lineage>
        <taxon>Eukaryota</taxon>
        <taxon>Viridiplantae</taxon>
        <taxon>Streptophyta</taxon>
        <taxon>Embryophyta</taxon>
        <taxon>Tracheophyta</taxon>
        <taxon>Spermatophyta</taxon>
        <taxon>Magnoliopsida</taxon>
        <taxon>eudicotyledons</taxon>
        <taxon>Gunneridae</taxon>
        <taxon>Pentapetalae</taxon>
        <taxon>rosids</taxon>
        <taxon>malvids</taxon>
        <taxon>Sapindales</taxon>
        <taxon>Rutaceae</taxon>
        <taxon>Aurantioideae</taxon>
        <taxon>Citrus</taxon>
    </lineage>
</organism>
<dbReference type="GO" id="GO:0009055">
    <property type="term" value="F:electron transfer activity"/>
    <property type="evidence" value="ECO:0007669"/>
    <property type="project" value="InterPro"/>
</dbReference>
<feature type="signal peptide" evidence="12">
    <location>
        <begin position="1"/>
        <end position="23"/>
    </location>
</feature>
<evidence type="ECO:0000256" key="10">
    <source>
        <dbReference type="ARBA" id="ARBA00023157"/>
    </source>
</evidence>
<accession>A0AAP0QMT0</accession>
<dbReference type="PANTHER" id="PTHR33021:SF533">
    <property type="entry name" value="PHYTOCYANIN DOMAIN-CONTAINING PROTEIN"/>
    <property type="match status" value="1"/>
</dbReference>
<dbReference type="Pfam" id="PF02298">
    <property type="entry name" value="Cu_bind_like"/>
    <property type="match status" value="1"/>
</dbReference>
<dbReference type="GO" id="GO:0046872">
    <property type="term" value="F:metal ion binding"/>
    <property type="evidence" value="ECO:0007669"/>
    <property type="project" value="UniProtKB-KW"/>
</dbReference>
<dbReference type="Gene3D" id="2.60.40.420">
    <property type="entry name" value="Cupredoxins - blue copper proteins"/>
    <property type="match status" value="1"/>
</dbReference>
<keyword evidence="11" id="KW-0325">Glycoprotein</keyword>
<evidence type="ECO:0000256" key="12">
    <source>
        <dbReference type="SAM" id="SignalP"/>
    </source>
</evidence>
<evidence type="ECO:0000256" key="7">
    <source>
        <dbReference type="ARBA" id="ARBA00022989"/>
    </source>
</evidence>
<dbReference type="GO" id="GO:0009610">
    <property type="term" value="P:response to symbiotic fungus"/>
    <property type="evidence" value="ECO:0007669"/>
    <property type="project" value="UniProtKB-ARBA"/>
</dbReference>
<evidence type="ECO:0000256" key="1">
    <source>
        <dbReference type="ARBA" id="ARBA00004479"/>
    </source>
</evidence>
<dbReference type="InterPro" id="IPR003245">
    <property type="entry name" value="Phytocyanin_dom"/>
</dbReference>
<keyword evidence="8" id="KW-0186">Copper</keyword>
<keyword evidence="7" id="KW-1133">Transmembrane helix</keyword>
<evidence type="ECO:0000256" key="4">
    <source>
        <dbReference type="ARBA" id="ARBA00022723"/>
    </source>
</evidence>
<comment type="subcellular location">
    <subcellularLocation>
        <location evidence="1">Membrane</location>
        <topology evidence="1">Single-pass type I membrane protein</topology>
    </subcellularLocation>
</comment>
<dbReference type="GO" id="GO:0005886">
    <property type="term" value="C:plasma membrane"/>
    <property type="evidence" value="ECO:0007669"/>
    <property type="project" value="TreeGrafter"/>
</dbReference>
<evidence type="ECO:0000256" key="11">
    <source>
        <dbReference type="ARBA" id="ARBA00023180"/>
    </source>
</evidence>
<dbReference type="AlphaFoldDB" id="A0AAP0QMT0"/>
<keyword evidence="3" id="KW-0812">Transmembrane</keyword>
<evidence type="ECO:0000256" key="6">
    <source>
        <dbReference type="ARBA" id="ARBA00022982"/>
    </source>
</evidence>
<feature type="domain" description="Phytocyanin" evidence="13">
    <location>
        <begin position="24"/>
        <end position="123"/>
    </location>
</feature>
<keyword evidence="15" id="KW-1185">Reference proteome</keyword>
<keyword evidence="6" id="KW-0249">Electron transport</keyword>
<evidence type="ECO:0000313" key="15">
    <source>
        <dbReference type="Proteomes" id="UP001428341"/>
    </source>
</evidence>
<dbReference type="PROSITE" id="PS51485">
    <property type="entry name" value="PHYTOCYANIN"/>
    <property type="match status" value="1"/>
</dbReference>
<dbReference type="InterPro" id="IPR039391">
    <property type="entry name" value="Phytocyanin-like"/>
</dbReference>
<dbReference type="EMBL" id="JBCGBO010000005">
    <property type="protein sequence ID" value="KAK9201246.1"/>
    <property type="molecule type" value="Genomic_DNA"/>
</dbReference>
<dbReference type="FunFam" id="2.60.40.420:FF:000067">
    <property type="entry name" value="Cupredoxin superfamily protein"/>
    <property type="match status" value="1"/>
</dbReference>
<sequence length="154" mass="16891">MAFGRVFVLLLAIAAFASTATSATKFIVGDDSGWTVGFDYQAWAKGKVFHVGDKLVFQYPVGAHNVFKVNGTAFQNCQKPPLREALTTGNDVIVLATPGRKWYICGVRNHCNYGQKLVITVLPQAVEAPAPSPLYAMTYSTKKAKRPFFSTNWP</sequence>
<evidence type="ECO:0000256" key="9">
    <source>
        <dbReference type="ARBA" id="ARBA00023136"/>
    </source>
</evidence>
<keyword evidence="2" id="KW-0813">Transport</keyword>
<dbReference type="SUPFAM" id="SSF49503">
    <property type="entry name" value="Cupredoxins"/>
    <property type="match status" value="1"/>
</dbReference>
<keyword evidence="4" id="KW-0479">Metal-binding</keyword>
<keyword evidence="5 12" id="KW-0732">Signal</keyword>
<evidence type="ECO:0000256" key="3">
    <source>
        <dbReference type="ARBA" id="ARBA00022692"/>
    </source>
</evidence>
<keyword evidence="10" id="KW-1015">Disulfide bond</keyword>
<protein>
    <recommendedName>
        <fullName evidence="13">Phytocyanin domain-containing protein</fullName>
    </recommendedName>
</protein>
<name>A0AAP0QMT0_9ROSI</name>
<reference evidence="14 15" key="1">
    <citation type="submission" date="2024-05" db="EMBL/GenBank/DDBJ databases">
        <title>Haplotype-resolved chromosome-level genome assembly of Huyou (Citrus changshanensis).</title>
        <authorList>
            <person name="Miao C."/>
            <person name="Chen W."/>
            <person name="Wu Y."/>
            <person name="Wang L."/>
            <person name="Zhao S."/>
            <person name="Grierson D."/>
            <person name="Xu C."/>
            <person name="Chen K."/>
        </authorList>
    </citation>
    <scope>NUCLEOTIDE SEQUENCE [LARGE SCALE GENOMIC DNA]</scope>
    <source>
        <strain evidence="14">01-14</strain>
        <tissue evidence="14">Leaf</tissue>
    </source>
</reference>
<feature type="chain" id="PRO_5043007840" description="Phytocyanin domain-containing protein" evidence="12">
    <location>
        <begin position="24"/>
        <end position="154"/>
    </location>
</feature>
<evidence type="ECO:0000256" key="8">
    <source>
        <dbReference type="ARBA" id="ARBA00023008"/>
    </source>
</evidence>
<evidence type="ECO:0000313" key="14">
    <source>
        <dbReference type="EMBL" id="KAK9201246.1"/>
    </source>
</evidence>
<comment type="caution">
    <text evidence="14">The sequence shown here is derived from an EMBL/GenBank/DDBJ whole genome shotgun (WGS) entry which is preliminary data.</text>
</comment>
<evidence type="ECO:0000259" key="13">
    <source>
        <dbReference type="PROSITE" id="PS51485"/>
    </source>
</evidence>
<dbReference type="InterPro" id="IPR008972">
    <property type="entry name" value="Cupredoxin"/>
</dbReference>
<keyword evidence="9" id="KW-0472">Membrane</keyword>
<evidence type="ECO:0000256" key="2">
    <source>
        <dbReference type="ARBA" id="ARBA00022448"/>
    </source>
</evidence>
<gene>
    <name evidence="14" type="ORF">WN944_016447</name>
</gene>
<dbReference type="CDD" id="cd04216">
    <property type="entry name" value="Phytocyanin"/>
    <property type="match status" value="1"/>
</dbReference>